<keyword evidence="6 11" id="KW-0133">Cell shape</keyword>
<feature type="domain" description="Glycosyl transferase family 51" evidence="12">
    <location>
        <begin position="59"/>
        <end position="216"/>
    </location>
</feature>
<evidence type="ECO:0000256" key="9">
    <source>
        <dbReference type="ARBA" id="ARBA00023136"/>
    </source>
</evidence>
<keyword evidence="10 11" id="KW-0961">Cell wall biogenesis/degradation</keyword>
<reference evidence="13 14" key="1">
    <citation type="submission" date="2024-06" db="EMBL/GenBank/DDBJ databases">
        <authorList>
            <person name="Tuo L."/>
        </authorList>
    </citation>
    <scope>NUCLEOTIDE SEQUENCE [LARGE SCALE GENOMIC DNA]</scope>
    <source>
        <strain evidence="13 14">ZMM04-5</strain>
    </source>
</reference>
<dbReference type="Gene3D" id="1.10.3810.10">
    <property type="entry name" value="Biosynthetic peptidoglycan transglycosylase-like"/>
    <property type="match status" value="1"/>
</dbReference>
<dbReference type="InterPro" id="IPR011812">
    <property type="entry name" value="Pep_trsgly"/>
</dbReference>
<comment type="caution">
    <text evidence="13">The sequence shown here is derived from an EMBL/GenBank/DDBJ whole genome shotgun (WGS) entry which is preliminary data.</text>
</comment>
<dbReference type="Proteomes" id="UP001556196">
    <property type="component" value="Unassembled WGS sequence"/>
</dbReference>
<evidence type="ECO:0000256" key="5">
    <source>
        <dbReference type="ARBA" id="ARBA00022692"/>
    </source>
</evidence>
<evidence type="ECO:0000259" key="12">
    <source>
        <dbReference type="Pfam" id="PF00912"/>
    </source>
</evidence>
<evidence type="ECO:0000256" key="11">
    <source>
        <dbReference type="HAMAP-Rule" id="MF_00766"/>
    </source>
</evidence>
<dbReference type="Pfam" id="PF00912">
    <property type="entry name" value="Transgly"/>
    <property type="match status" value="1"/>
</dbReference>
<keyword evidence="1 11" id="KW-1003">Cell membrane</keyword>
<keyword evidence="4 11" id="KW-0808">Transferase</keyword>
<dbReference type="HAMAP" id="MF_00766">
    <property type="entry name" value="PGT_MtgA"/>
    <property type="match status" value="1"/>
</dbReference>
<keyword evidence="3 11" id="KW-0328">Glycosyltransferase</keyword>
<comment type="pathway">
    <text evidence="11">Cell wall biogenesis; peptidoglycan biosynthesis.</text>
</comment>
<dbReference type="PANTHER" id="PTHR30400:SF0">
    <property type="entry name" value="BIOSYNTHETIC PEPTIDOGLYCAN TRANSGLYCOSYLASE"/>
    <property type="match status" value="1"/>
</dbReference>
<evidence type="ECO:0000256" key="1">
    <source>
        <dbReference type="ARBA" id="ARBA00022475"/>
    </source>
</evidence>
<keyword evidence="9 11" id="KW-0472">Membrane</keyword>
<dbReference type="RefSeq" id="WP_367723186.1">
    <property type="nucleotide sequence ID" value="NZ_JBFOCH010000008.1"/>
</dbReference>
<evidence type="ECO:0000256" key="7">
    <source>
        <dbReference type="ARBA" id="ARBA00022984"/>
    </source>
</evidence>
<organism evidence="13 14">
    <name type="scientific">Mesorhizobium marinum</name>
    <dbReference type="NCBI Taxonomy" id="3228790"/>
    <lineage>
        <taxon>Bacteria</taxon>
        <taxon>Pseudomonadati</taxon>
        <taxon>Pseudomonadota</taxon>
        <taxon>Alphaproteobacteria</taxon>
        <taxon>Hyphomicrobiales</taxon>
        <taxon>Phyllobacteriaceae</taxon>
        <taxon>Mesorhizobium</taxon>
    </lineage>
</organism>
<proteinExistence type="inferred from homology"/>
<accession>A0ABV3QYK7</accession>
<dbReference type="InterPro" id="IPR001264">
    <property type="entry name" value="Glyco_trans_51"/>
</dbReference>
<dbReference type="EMBL" id="JBFOCI010000002">
    <property type="protein sequence ID" value="MEW9806111.1"/>
    <property type="molecule type" value="Genomic_DNA"/>
</dbReference>
<keyword evidence="7 11" id="KW-0573">Peptidoglycan synthesis</keyword>
<keyword evidence="14" id="KW-1185">Reference proteome</keyword>
<evidence type="ECO:0000313" key="13">
    <source>
        <dbReference type="EMBL" id="MEW9806111.1"/>
    </source>
</evidence>
<evidence type="ECO:0000256" key="8">
    <source>
        <dbReference type="ARBA" id="ARBA00022989"/>
    </source>
</evidence>
<comment type="function">
    <text evidence="11">Peptidoglycan polymerase that catalyzes glycan chain elongation from lipid-linked precursors.</text>
</comment>
<feature type="transmembrane region" description="Helical" evidence="11">
    <location>
        <begin position="20"/>
        <end position="39"/>
    </location>
</feature>
<comment type="subcellular location">
    <subcellularLocation>
        <location evidence="11">Cell inner membrane</location>
        <topology evidence="11">Single-pass membrane protein</topology>
    </subcellularLocation>
</comment>
<dbReference type="SUPFAM" id="SSF53955">
    <property type="entry name" value="Lysozyme-like"/>
    <property type="match status" value="1"/>
</dbReference>
<keyword evidence="5 11" id="KW-0812">Transmembrane</keyword>
<evidence type="ECO:0000256" key="3">
    <source>
        <dbReference type="ARBA" id="ARBA00022676"/>
    </source>
</evidence>
<dbReference type="PANTHER" id="PTHR30400">
    <property type="entry name" value="MONOFUNCTIONAL BIOSYNTHETIC PEPTIDOGLYCAN TRANSGLYCOSYLASE"/>
    <property type="match status" value="1"/>
</dbReference>
<protein>
    <recommendedName>
        <fullName evidence="11">Biosynthetic peptidoglycan transglycosylase</fullName>
        <ecNumber evidence="11">2.4.99.28</ecNumber>
    </recommendedName>
    <alternativeName>
        <fullName evidence="11">Glycan polymerase</fullName>
    </alternativeName>
    <alternativeName>
        <fullName evidence="11">Peptidoglycan glycosyltransferase MtgA</fullName>
        <shortName evidence="11">PGT</shortName>
    </alternativeName>
</protein>
<dbReference type="EC" id="2.4.99.28" evidence="11"/>
<comment type="catalytic activity">
    <reaction evidence="11">
        <text>[GlcNAc-(1-&gt;4)-Mur2Ac(oyl-L-Ala-gamma-D-Glu-L-Lys-D-Ala-D-Ala)](n)-di-trans,octa-cis-undecaprenyl diphosphate + beta-D-GlcNAc-(1-&gt;4)-Mur2Ac(oyl-L-Ala-gamma-D-Glu-L-Lys-D-Ala-D-Ala)-di-trans,octa-cis-undecaprenyl diphosphate = [GlcNAc-(1-&gt;4)-Mur2Ac(oyl-L-Ala-gamma-D-Glu-L-Lys-D-Ala-D-Ala)](n+1)-di-trans,octa-cis-undecaprenyl diphosphate + di-trans,octa-cis-undecaprenyl diphosphate + H(+)</text>
        <dbReference type="Rhea" id="RHEA:23708"/>
        <dbReference type="Rhea" id="RHEA-COMP:9602"/>
        <dbReference type="Rhea" id="RHEA-COMP:9603"/>
        <dbReference type="ChEBI" id="CHEBI:15378"/>
        <dbReference type="ChEBI" id="CHEBI:58405"/>
        <dbReference type="ChEBI" id="CHEBI:60033"/>
        <dbReference type="ChEBI" id="CHEBI:78435"/>
        <dbReference type="EC" id="2.4.99.28"/>
    </reaction>
</comment>
<dbReference type="InterPro" id="IPR023346">
    <property type="entry name" value="Lysozyme-like_dom_sf"/>
</dbReference>
<keyword evidence="2 11" id="KW-0997">Cell inner membrane</keyword>
<dbReference type="InterPro" id="IPR036950">
    <property type="entry name" value="PBP_transglycosylase"/>
</dbReference>
<sequence length="236" mass="26301">MASRRTGRSRGRARTWRRRALGIAAILLVLPAVLTILYAPSFVHPVSTLMVKDLVTLRGYDRRWVPLEDVAPVLLHSVVMSEDGQFCAHRGVDLAELKVVIDDAMAGEQPRGASTITMQTVKNLYLWQRPFGTLRKLFELPLAVYADLVLSKRRIMEIYVNIAEWGPGIYGIEAAAQHHFGRSAKNLTRRQAALLTVTLPNPIERDPARPSAGLRRLAALIERRAATAGAYVDCLR</sequence>
<evidence type="ECO:0000256" key="2">
    <source>
        <dbReference type="ARBA" id="ARBA00022519"/>
    </source>
</evidence>
<comment type="similarity">
    <text evidence="11">Belongs to the glycosyltransferase 51 family.</text>
</comment>
<name>A0ABV3QYK7_9HYPH</name>
<evidence type="ECO:0000256" key="6">
    <source>
        <dbReference type="ARBA" id="ARBA00022960"/>
    </source>
</evidence>
<keyword evidence="8 11" id="KW-1133">Transmembrane helix</keyword>
<gene>
    <name evidence="11" type="primary">mtgA</name>
    <name evidence="13" type="ORF">ABUE31_08965</name>
</gene>
<evidence type="ECO:0000256" key="4">
    <source>
        <dbReference type="ARBA" id="ARBA00022679"/>
    </source>
</evidence>
<evidence type="ECO:0000256" key="10">
    <source>
        <dbReference type="ARBA" id="ARBA00023316"/>
    </source>
</evidence>
<evidence type="ECO:0000313" key="14">
    <source>
        <dbReference type="Proteomes" id="UP001556196"/>
    </source>
</evidence>